<accession>A0A1Y0IT78</accession>
<dbReference type="InterPro" id="IPR000357">
    <property type="entry name" value="HEAT"/>
</dbReference>
<dbReference type="KEGG" id="tum:CBW65_21070"/>
<evidence type="ECO:0008006" key="4">
    <source>
        <dbReference type="Google" id="ProtNLM"/>
    </source>
</evidence>
<evidence type="ECO:0000313" key="3">
    <source>
        <dbReference type="Proteomes" id="UP000195437"/>
    </source>
</evidence>
<dbReference type="Proteomes" id="UP000195437">
    <property type="component" value="Chromosome"/>
</dbReference>
<evidence type="ECO:0000256" key="1">
    <source>
        <dbReference type="ARBA" id="ARBA00022737"/>
    </source>
</evidence>
<reference evidence="3" key="1">
    <citation type="submission" date="2017-05" db="EMBL/GenBank/DDBJ databases">
        <authorList>
            <person name="Sung H."/>
        </authorList>
    </citation>
    <scope>NUCLEOTIDE SEQUENCE [LARGE SCALE GENOMIC DNA]</scope>
    <source>
        <strain evidence="3">AR23208</strain>
    </source>
</reference>
<dbReference type="InterPro" id="IPR016024">
    <property type="entry name" value="ARM-type_fold"/>
</dbReference>
<keyword evidence="1" id="KW-0677">Repeat</keyword>
<name>A0A1Y0IT78_9BACL</name>
<dbReference type="SUPFAM" id="SSF48371">
    <property type="entry name" value="ARM repeat"/>
    <property type="match status" value="1"/>
</dbReference>
<dbReference type="RefSeq" id="WP_087458533.1">
    <property type="nucleotide sequence ID" value="NZ_CP021434.1"/>
</dbReference>
<dbReference type="Pfam" id="PF02985">
    <property type="entry name" value="HEAT"/>
    <property type="match status" value="1"/>
</dbReference>
<dbReference type="Gene3D" id="1.25.10.10">
    <property type="entry name" value="Leucine-rich Repeat Variant"/>
    <property type="match status" value="1"/>
</dbReference>
<dbReference type="AlphaFoldDB" id="A0A1Y0IT78"/>
<evidence type="ECO:0000313" key="2">
    <source>
        <dbReference type="EMBL" id="ARU63189.1"/>
    </source>
</evidence>
<proteinExistence type="predicted"/>
<organism evidence="2 3">
    <name type="scientific">Tumebacillus avium</name>
    <dbReference type="NCBI Taxonomy" id="1903704"/>
    <lineage>
        <taxon>Bacteria</taxon>
        <taxon>Bacillati</taxon>
        <taxon>Bacillota</taxon>
        <taxon>Bacilli</taxon>
        <taxon>Bacillales</taxon>
        <taxon>Alicyclobacillaceae</taxon>
        <taxon>Tumebacillus</taxon>
    </lineage>
</organism>
<gene>
    <name evidence="2" type="ORF">CBW65_21070</name>
</gene>
<dbReference type="InterPro" id="IPR011989">
    <property type="entry name" value="ARM-like"/>
</dbReference>
<dbReference type="Pfam" id="PF13646">
    <property type="entry name" value="HEAT_2"/>
    <property type="match status" value="1"/>
</dbReference>
<protein>
    <recommendedName>
        <fullName evidence="4">DNA alkylation repair protein</fullName>
    </recommendedName>
</protein>
<dbReference type="OrthoDB" id="2477996at2"/>
<keyword evidence="3" id="KW-1185">Reference proteome</keyword>
<sequence>MPKQKVLTERGQNIVRLATMGSVQDLVDLLNEGTHHGKPGANQAEKILVAKTMLATYRGDDAELTARVRELAAHPSPMAKQVACALMQELWPRQTDLTPLMLQLTMDDDWEVREWAAPAFTCLLSAQWPQHLGLIEELTAHPHESVKRQVALAIKQTAQKKIPESAGQLLELTERLLPDEHEYVRINLGPFCIGDGLLRIYPQETLCKLHAWAGAESWPVRWNAVMSFSGAQGAAHPDDAWAILRLLLDDTHQEVRKAARKTLKNLRKRCPEDQRFAELANV</sequence>
<dbReference type="EMBL" id="CP021434">
    <property type="protein sequence ID" value="ARU63189.1"/>
    <property type="molecule type" value="Genomic_DNA"/>
</dbReference>